<dbReference type="Pfam" id="PF13411">
    <property type="entry name" value="MerR_1"/>
    <property type="match status" value="1"/>
</dbReference>
<evidence type="ECO:0000313" key="3">
    <source>
        <dbReference type="EMBL" id="GAB10971.1"/>
    </source>
</evidence>
<comment type="caution">
    <text evidence="3">The sequence shown here is derived from an EMBL/GenBank/DDBJ whole genome shotgun (WGS) entry which is preliminary data.</text>
</comment>
<dbReference type="Pfam" id="PF13646">
    <property type="entry name" value="HEAT_2"/>
    <property type="match status" value="1"/>
</dbReference>
<dbReference type="InterPro" id="IPR011989">
    <property type="entry name" value="ARM-like"/>
</dbReference>
<dbReference type="GO" id="GO:0003700">
    <property type="term" value="F:DNA-binding transcription factor activity"/>
    <property type="evidence" value="ECO:0007669"/>
    <property type="project" value="InterPro"/>
</dbReference>
<dbReference type="AlphaFoldDB" id="G7H546"/>
<dbReference type="InterPro" id="IPR009061">
    <property type="entry name" value="DNA-bd_dom_put_sf"/>
</dbReference>
<dbReference type="Proteomes" id="UP000035088">
    <property type="component" value="Unassembled WGS sequence"/>
</dbReference>
<dbReference type="PROSITE" id="PS50937">
    <property type="entry name" value="HTH_MERR_2"/>
    <property type="match status" value="1"/>
</dbReference>
<evidence type="ECO:0000256" key="1">
    <source>
        <dbReference type="ARBA" id="ARBA00023125"/>
    </source>
</evidence>
<organism evidence="3 4">
    <name type="scientific">Gordonia araii NBRC 100433</name>
    <dbReference type="NCBI Taxonomy" id="1073574"/>
    <lineage>
        <taxon>Bacteria</taxon>
        <taxon>Bacillati</taxon>
        <taxon>Actinomycetota</taxon>
        <taxon>Actinomycetes</taxon>
        <taxon>Mycobacteriales</taxon>
        <taxon>Gordoniaceae</taxon>
        <taxon>Gordonia</taxon>
    </lineage>
</organism>
<dbReference type="RefSeq" id="WP_007323046.1">
    <property type="nucleotide sequence ID" value="NZ_BAEE01000063.1"/>
</dbReference>
<dbReference type="STRING" id="1073574.GOARA_063_01700"/>
<name>G7H546_9ACTN</name>
<dbReference type="PROSITE" id="PS00552">
    <property type="entry name" value="HTH_MERR_1"/>
    <property type="match status" value="1"/>
</dbReference>
<dbReference type="PRINTS" id="PR00040">
    <property type="entry name" value="HTHMERR"/>
</dbReference>
<gene>
    <name evidence="3" type="ORF">GOARA_063_01700</name>
</gene>
<dbReference type="EMBL" id="BAEE01000063">
    <property type="protein sequence ID" value="GAB10971.1"/>
    <property type="molecule type" value="Genomic_DNA"/>
</dbReference>
<dbReference type="GO" id="GO:0003677">
    <property type="term" value="F:DNA binding"/>
    <property type="evidence" value="ECO:0007669"/>
    <property type="project" value="UniProtKB-KW"/>
</dbReference>
<evidence type="ECO:0000259" key="2">
    <source>
        <dbReference type="PROSITE" id="PS50937"/>
    </source>
</evidence>
<evidence type="ECO:0000313" key="4">
    <source>
        <dbReference type="Proteomes" id="UP000035088"/>
    </source>
</evidence>
<dbReference type="SUPFAM" id="SSF46955">
    <property type="entry name" value="Putative DNA-binding domain"/>
    <property type="match status" value="1"/>
</dbReference>
<sequence>MLIGEVSRRSGVSTRMLRHYDALGLVRPSGRASSGYREYSAADFRRLFHVECLRSLGLSLQDAKRALDDPAFEPTAVVSALIDHTRARMAEQQRVLDRLAQIEAAAPGQWEDVIDTVGLLRALESGSGSHRQQAVLAQREGGMPTEALVEAVLAEEDLNVAGALRWSLARAGDDAVPGLARGMASADAEVRRRAVVATAAIPTPPATELLLAALDDVDAGVRDRAALELGQRLVPAATDLLAAMVVAGRRDVEAAEALGKLGEATVPTEAVVAALEEALGPSDSPPARLRVAQALAEIPGASSDGALARLAADDDSTIAATAAAILADRGR</sequence>
<dbReference type="SUPFAM" id="SSF48371">
    <property type="entry name" value="ARM repeat"/>
    <property type="match status" value="1"/>
</dbReference>
<proteinExistence type="predicted"/>
<dbReference type="PANTHER" id="PTHR30204">
    <property type="entry name" value="REDOX-CYCLING DRUG-SENSING TRANSCRIPTIONAL ACTIVATOR SOXR"/>
    <property type="match status" value="1"/>
</dbReference>
<dbReference type="Gene3D" id="1.10.1660.10">
    <property type="match status" value="1"/>
</dbReference>
<keyword evidence="4" id="KW-1185">Reference proteome</keyword>
<dbReference type="SMART" id="SM00422">
    <property type="entry name" value="HTH_MERR"/>
    <property type="match status" value="1"/>
</dbReference>
<keyword evidence="1" id="KW-0238">DNA-binding</keyword>
<dbReference type="InterPro" id="IPR000551">
    <property type="entry name" value="MerR-type_HTH_dom"/>
</dbReference>
<dbReference type="OrthoDB" id="9808480at2"/>
<protein>
    <submittedName>
        <fullName evidence="3">Putative MerR family transcriptional regulator</fullName>
    </submittedName>
</protein>
<accession>G7H546</accession>
<dbReference type="PANTHER" id="PTHR30204:SF93">
    <property type="entry name" value="HTH MERR-TYPE DOMAIN-CONTAINING PROTEIN"/>
    <property type="match status" value="1"/>
</dbReference>
<dbReference type="InterPro" id="IPR004155">
    <property type="entry name" value="PBS_lyase_HEAT"/>
</dbReference>
<dbReference type="InterPro" id="IPR047057">
    <property type="entry name" value="MerR_fam"/>
</dbReference>
<feature type="domain" description="HTH merR-type" evidence="2">
    <location>
        <begin position="1"/>
        <end position="69"/>
    </location>
</feature>
<dbReference type="Gene3D" id="1.25.10.10">
    <property type="entry name" value="Leucine-rich Repeat Variant"/>
    <property type="match status" value="2"/>
</dbReference>
<reference evidence="3 4" key="1">
    <citation type="submission" date="2011-11" db="EMBL/GenBank/DDBJ databases">
        <title>Whole genome shotgun sequence of Gordonia araii NBRC 100433.</title>
        <authorList>
            <person name="Yoshida Y."/>
            <person name="Hosoyama A."/>
            <person name="Tsuchikane K."/>
            <person name="Katsumata H."/>
            <person name="Yamazaki S."/>
            <person name="Fujita N."/>
        </authorList>
    </citation>
    <scope>NUCLEOTIDE SEQUENCE [LARGE SCALE GENOMIC DNA]</scope>
    <source>
        <strain evidence="3 4">NBRC 100433</strain>
    </source>
</reference>
<dbReference type="SMART" id="SM00567">
    <property type="entry name" value="EZ_HEAT"/>
    <property type="match status" value="3"/>
</dbReference>
<dbReference type="InterPro" id="IPR016024">
    <property type="entry name" value="ARM-type_fold"/>
</dbReference>